<gene>
    <name evidence="8" type="ORF">PCOR1329_LOCUS26145</name>
</gene>
<comment type="pathway">
    <text evidence="1">Purine metabolism; purine nucleoside salvage.</text>
</comment>
<keyword evidence="4" id="KW-0328">Glycosyltransferase</keyword>
<protein>
    <recommendedName>
        <fullName evidence="3">purine-nucleoside phosphorylase</fullName>
        <ecNumber evidence="3">2.4.2.1</ecNumber>
    </recommendedName>
    <alternativeName>
        <fullName evidence="6">Inosine-guanosine phosphorylase</fullName>
    </alternativeName>
</protein>
<dbReference type="Pfam" id="PF01791">
    <property type="entry name" value="DeoC"/>
    <property type="match status" value="1"/>
</dbReference>
<dbReference type="CDD" id="cd00959">
    <property type="entry name" value="DeoC"/>
    <property type="match status" value="1"/>
</dbReference>
<reference evidence="8" key="1">
    <citation type="submission" date="2023-10" db="EMBL/GenBank/DDBJ databases">
        <authorList>
            <person name="Chen Y."/>
            <person name="Shah S."/>
            <person name="Dougan E. K."/>
            <person name="Thang M."/>
            <person name="Chan C."/>
        </authorList>
    </citation>
    <scope>NUCLEOTIDE SEQUENCE [LARGE SCALE GENOMIC DNA]</scope>
</reference>
<evidence type="ECO:0000256" key="5">
    <source>
        <dbReference type="ARBA" id="ARBA00022679"/>
    </source>
</evidence>
<dbReference type="InterPro" id="IPR002915">
    <property type="entry name" value="DeoC/FbaB/LacD_aldolase"/>
</dbReference>
<evidence type="ECO:0000259" key="7">
    <source>
        <dbReference type="Pfam" id="PF01048"/>
    </source>
</evidence>
<dbReference type="SUPFAM" id="SSF51569">
    <property type="entry name" value="Aldolase"/>
    <property type="match status" value="1"/>
</dbReference>
<dbReference type="NCBIfam" id="TIGR01697">
    <property type="entry name" value="PNPH-PUNA-XAPA"/>
    <property type="match status" value="1"/>
</dbReference>
<dbReference type="PANTHER" id="PTHR11904">
    <property type="entry name" value="METHYLTHIOADENOSINE/PURINE NUCLEOSIDE PHOSPHORYLASE"/>
    <property type="match status" value="1"/>
</dbReference>
<evidence type="ECO:0000256" key="6">
    <source>
        <dbReference type="ARBA" id="ARBA00031036"/>
    </source>
</evidence>
<dbReference type="SUPFAM" id="SSF53167">
    <property type="entry name" value="Purine and uridine phosphorylases"/>
    <property type="match status" value="1"/>
</dbReference>
<evidence type="ECO:0000313" key="9">
    <source>
        <dbReference type="Proteomes" id="UP001189429"/>
    </source>
</evidence>
<dbReference type="EMBL" id="CAUYUJ010009237">
    <property type="protein sequence ID" value="CAK0826212.1"/>
    <property type="molecule type" value="Genomic_DNA"/>
</dbReference>
<name>A0ABN9S5G7_9DINO</name>
<dbReference type="InterPro" id="IPR013785">
    <property type="entry name" value="Aldolase_TIM"/>
</dbReference>
<comment type="similarity">
    <text evidence="2">Belongs to the PNP/MTAP phosphorylase family.</text>
</comment>
<dbReference type="Gene3D" id="3.40.50.1580">
    <property type="entry name" value="Nucleoside phosphorylase domain"/>
    <property type="match status" value="1"/>
</dbReference>
<dbReference type="PANTHER" id="PTHR11904:SF9">
    <property type="entry name" value="PURINE NUCLEOSIDE PHOSPHORYLASE-RELATED"/>
    <property type="match status" value="1"/>
</dbReference>
<evidence type="ECO:0000313" key="8">
    <source>
        <dbReference type="EMBL" id="CAK0826212.1"/>
    </source>
</evidence>
<proteinExistence type="inferred from homology"/>
<dbReference type="Pfam" id="PF01048">
    <property type="entry name" value="PNP_UDP_1"/>
    <property type="match status" value="1"/>
</dbReference>
<evidence type="ECO:0000256" key="1">
    <source>
        <dbReference type="ARBA" id="ARBA00005058"/>
    </source>
</evidence>
<evidence type="ECO:0000256" key="3">
    <source>
        <dbReference type="ARBA" id="ARBA00011886"/>
    </source>
</evidence>
<dbReference type="CDD" id="cd09009">
    <property type="entry name" value="PNP-EcPNPII_like"/>
    <property type="match status" value="1"/>
</dbReference>
<dbReference type="SMART" id="SM01133">
    <property type="entry name" value="DeoC"/>
    <property type="match status" value="1"/>
</dbReference>
<organism evidence="8 9">
    <name type="scientific">Prorocentrum cordatum</name>
    <dbReference type="NCBI Taxonomy" id="2364126"/>
    <lineage>
        <taxon>Eukaryota</taxon>
        <taxon>Sar</taxon>
        <taxon>Alveolata</taxon>
        <taxon>Dinophyceae</taxon>
        <taxon>Prorocentrales</taxon>
        <taxon>Prorocentraceae</taxon>
        <taxon>Prorocentrum</taxon>
    </lineage>
</organism>
<sequence>MASEAPSVAQAAADFIKKRAPGFTPRLGVILGSGMGGVGAAVEEPVAIPYSEIPDFPVSSVSGHAGKLLLGKLGGMSVACLQGRVHLYEGMDPATVRVYIYTLKLIGCEALFLTSAVGSLVVENGPGTIVCISDHINMQGRHPLIGKNDPIGTRFPDMKDAYDPELRAMLGECAKQHGIRMPEGVYLALTGPSFETPAEIRALKTLGADLVGMSVVPEVICARHCGLRVVGVGICVNLASGLGAGTITHEDTLHFTSKAADSMKLLMTSFIEKFGQRGQKRKAEALDSPPPSDQVLAEHATGLIDHTSLGLDDTGDGIRSLVDAAVAKPPHTGAHTAAVCIYPKFVRLVRTMQKECPFLYPRSLRVCTVVNFPSGQEPIEKVLEDTARAVADGADEVDLVIDYKLLKENYAKGREAAELLVRSVRANCPEGQVLLKVIIESGELGEAELIKRACEAAIAGGCDFVKTSTGKVKVNATPEAAKIMLGAIAANERTRGHGTGRVVGFKAAGGVRDVAQARVYLELAAEILLGDRKRVLEVDSRRLRFGASSLLPSLRKCAAGAAEAAPSAAGY</sequence>
<dbReference type="InterPro" id="IPR011268">
    <property type="entry name" value="Purine_phosphorylase"/>
</dbReference>
<evidence type="ECO:0000256" key="2">
    <source>
        <dbReference type="ARBA" id="ARBA00006751"/>
    </source>
</evidence>
<evidence type="ECO:0000256" key="4">
    <source>
        <dbReference type="ARBA" id="ARBA00022676"/>
    </source>
</evidence>
<dbReference type="Proteomes" id="UP001189429">
    <property type="component" value="Unassembled WGS sequence"/>
</dbReference>
<feature type="domain" description="Nucleoside phosphorylase" evidence="7">
    <location>
        <begin position="26"/>
        <end position="272"/>
    </location>
</feature>
<comment type="caution">
    <text evidence="8">The sequence shown here is derived from an EMBL/GenBank/DDBJ whole genome shotgun (WGS) entry which is preliminary data.</text>
</comment>
<dbReference type="InterPro" id="IPR011343">
    <property type="entry name" value="DeoC"/>
</dbReference>
<accession>A0ABN9S5G7</accession>
<dbReference type="EC" id="2.4.2.1" evidence="3"/>
<dbReference type="NCBIfam" id="NF006054">
    <property type="entry name" value="PRK08202.1"/>
    <property type="match status" value="1"/>
</dbReference>
<dbReference type="NCBIfam" id="TIGR00126">
    <property type="entry name" value="deoC"/>
    <property type="match status" value="1"/>
</dbReference>
<keyword evidence="9" id="KW-1185">Reference proteome</keyword>
<keyword evidence="5" id="KW-0808">Transferase</keyword>
<dbReference type="Gene3D" id="3.20.20.70">
    <property type="entry name" value="Aldolase class I"/>
    <property type="match status" value="1"/>
</dbReference>
<dbReference type="InterPro" id="IPR035994">
    <property type="entry name" value="Nucleoside_phosphorylase_sf"/>
</dbReference>
<dbReference type="InterPro" id="IPR000845">
    <property type="entry name" value="Nucleoside_phosphorylase_d"/>
</dbReference>